<dbReference type="Proteomes" id="UP000051861">
    <property type="component" value="Unassembled WGS sequence"/>
</dbReference>
<sequence>MASMKRIISFTISFLLIASSALAHQPVIVEQEVIEIEKPEISRAFYDELTGSPRSYLIDSEKEFDLYVNLLVPKNSNPEGRYSARIYAITNGQRSLLTNIDGSSVEWEEFYEPFGGDTYVKGPEWKQRVPAGRYEIQVYSEDNLGKYVLAVGEKEFFGPKEILSVYTEVPRLKSEFFETNPLSFLWTPFGIVAVIVVAGIIYLIFRAR</sequence>
<keyword evidence="1" id="KW-0812">Transmembrane</keyword>
<dbReference type="AlphaFoldDB" id="A0A0S7XQA1"/>
<evidence type="ECO:0000313" key="4">
    <source>
        <dbReference type="Proteomes" id="UP000051861"/>
    </source>
</evidence>
<accession>A0A0S7XQA1</accession>
<name>A0A0S7XQA1_UNCSA</name>
<evidence type="ECO:0000313" key="3">
    <source>
        <dbReference type="EMBL" id="KPJ64217.1"/>
    </source>
</evidence>
<proteinExistence type="predicted"/>
<feature type="transmembrane region" description="Helical" evidence="1">
    <location>
        <begin position="184"/>
        <end position="205"/>
    </location>
</feature>
<evidence type="ECO:0000256" key="2">
    <source>
        <dbReference type="SAM" id="SignalP"/>
    </source>
</evidence>
<gene>
    <name evidence="3" type="ORF">AMJ44_13165</name>
</gene>
<protein>
    <submittedName>
        <fullName evidence="3">Uncharacterized protein</fullName>
    </submittedName>
</protein>
<evidence type="ECO:0000256" key="1">
    <source>
        <dbReference type="SAM" id="Phobius"/>
    </source>
</evidence>
<feature type="chain" id="PRO_5006640183" evidence="2">
    <location>
        <begin position="24"/>
        <end position="208"/>
    </location>
</feature>
<comment type="caution">
    <text evidence="3">The sequence shown here is derived from an EMBL/GenBank/DDBJ whole genome shotgun (WGS) entry which is preliminary data.</text>
</comment>
<dbReference type="EMBL" id="LIZX01000193">
    <property type="protein sequence ID" value="KPJ64217.1"/>
    <property type="molecule type" value="Genomic_DNA"/>
</dbReference>
<feature type="signal peptide" evidence="2">
    <location>
        <begin position="1"/>
        <end position="23"/>
    </location>
</feature>
<keyword evidence="1" id="KW-1133">Transmembrane helix</keyword>
<organism evidence="3 4">
    <name type="scientific">candidate division WOR-1 bacterium DG_54_3</name>
    <dbReference type="NCBI Taxonomy" id="1703775"/>
    <lineage>
        <taxon>Bacteria</taxon>
        <taxon>Bacillati</taxon>
        <taxon>Saganbacteria</taxon>
    </lineage>
</organism>
<keyword evidence="2" id="KW-0732">Signal</keyword>
<keyword evidence="1" id="KW-0472">Membrane</keyword>
<reference evidence="3 4" key="1">
    <citation type="journal article" date="2015" name="Microbiome">
        <title>Genomic resolution of linkages in carbon, nitrogen, and sulfur cycling among widespread estuary sediment bacteria.</title>
        <authorList>
            <person name="Baker B.J."/>
            <person name="Lazar C.S."/>
            <person name="Teske A.P."/>
            <person name="Dick G.J."/>
        </authorList>
    </citation>
    <scope>NUCLEOTIDE SEQUENCE [LARGE SCALE GENOMIC DNA]</scope>
    <source>
        <strain evidence="3">DG_54_3</strain>
    </source>
</reference>